<keyword evidence="12" id="KW-1185">Reference proteome</keyword>
<dbReference type="Gene3D" id="1.10.630.10">
    <property type="entry name" value="Cytochrome P450"/>
    <property type="match status" value="1"/>
</dbReference>
<proteinExistence type="inferred from homology"/>
<evidence type="ECO:0000313" key="11">
    <source>
        <dbReference type="EMBL" id="KAJ9140583.1"/>
    </source>
</evidence>
<comment type="caution">
    <text evidence="11">The sequence shown here is derived from an EMBL/GenBank/DDBJ whole genome shotgun (WGS) entry which is preliminary data.</text>
</comment>
<dbReference type="Pfam" id="PF00067">
    <property type="entry name" value="p450"/>
    <property type="match status" value="1"/>
</dbReference>
<dbReference type="Proteomes" id="UP001174677">
    <property type="component" value="Chromosome 17"/>
</dbReference>
<dbReference type="SUPFAM" id="SSF48264">
    <property type="entry name" value="Cytochrome P450"/>
    <property type="match status" value="1"/>
</dbReference>
<dbReference type="PRINTS" id="PR00463">
    <property type="entry name" value="EP450I"/>
</dbReference>
<dbReference type="InterPro" id="IPR001128">
    <property type="entry name" value="Cyt_P450"/>
</dbReference>
<sequence length="511" mass="58351">MSNILSAIVLLLLIASLLPFICILCVALRWPKHHEKDDPKLPPGPRALPIIGNLHLLGFRPHQSLYHLAKEYGHIMFLRLGKVETVVVSSAQAAELFLKTHDTVFANRPQILASHYLSYGAKGMIFDDYGPYWRNVRKVCTLHLLSGSKVESFAPMRKEELNLLVETIKKAAEVQELVDVSEQVGDMNENLICRMIFGKRRNDKFDLRSLIKESLDLVGAVNIADYVPFLGALDLQGLTRRMKAYRKDMDKVLEKIIDDHEQDDRWQTKEQKDFIDALLSLMNQTKNSNGDDPAYVIDRTCIKAIIQDIIVGGYETSTSSIEWTFSELLRHPRVMKCLQQELETVVGLDRMVDETDLPKLTYLDLVVKESLRLHPTLPLIPRKCVEDITVNGYHIPKNSRILVNAWAIGRDCNAWLDNAEEFFPERFKDTSIDLRGRHFQLIPFGSGRRGCPGMLLGLTNVRLVVAQLVHCFNWELVFPYDLDMTEKYALTTLRATHLSAVPTYRLPVKHP</sequence>
<dbReference type="PRINTS" id="PR00385">
    <property type="entry name" value="P450"/>
</dbReference>
<keyword evidence="6 10" id="KW-0560">Oxidoreductase</keyword>
<keyword evidence="5 10" id="KW-0479">Metal-binding</keyword>
<evidence type="ECO:0000256" key="7">
    <source>
        <dbReference type="ARBA" id="ARBA00023004"/>
    </source>
</evidence>
<keyword evidence="7 10" id="KW-0408">Iron</keyword>
<dbReference type="InterPro" id="IPR002401">
    <property type="entry name" value="Cyt_P450_E_grp-I"/>
</dbReference>
<dbReference type="CDD" id="cd11072">
    <property type="entry name" value="CYP71-like"/>
    <property type="match status" value="1"/>
</dbReference>
<protein>
    <recommendedName>
        <fullName evidence="13">Cytochrome P450</fullName>
    </recommendedName>
</protein>
<organism evidence="11 12">
    <name type="scientific">Hevea brasiliensis</name>
    <name type="common">Para rubber tree</name>
    <name type="synonym">Siphonia brasiliensis</name>
    <dbReference type="NCBI Taxonomy" id="3981"/>
    <lineage>
        <taxon>Eukaryota</taxon>
        <taxon>Viridiplantae</taxon>
        <taxon>Streptophyta</taxon>
        <taxon>Embryophyta</taxon>
        <taxon>Tracheophyta</taxon>
        <taxon>Spermatophyta</taxon>
        <taxon>Magnoliopsida</taxon>
        <taxon>eudicotyledons</taxon>
        <taxon>Gunneridae</taxon>
        <taxon>Pentapetalae</taxon>
        <taxon>rosids</taxon>
        <taxon>fabids</taxon>
        <taxon>Malpighiales</taxon>
        <taxon>Euphorbiaceae</taxon>
        <taxon>Crotonoideae</taxon>
        <taxon>Micrandreae</taxon>
        <taxon>Hevea</taxon>
    </lineage>
</organism>
<dbReference type="PANTHER" id="PTHR47943:SF9">
    <property type="entry name" value="CYTOCHROME P450"/>
    <property type="match status" value="1"/>
</dbReference>
<keyword evidence="9" id="KW-0472">Membrane</keyword>
<comment type="subcellular location">
    <subcellularLocation>
        <location evidence="2">Membrane</location>
    </subcellularLocation>
</comment>
<dbReference type="InterPro" id="IPR017972">
    <property type="entry name" value="Cyt_P450_CS"/>
</dbReference>
<accession>A0ABQ9KKD1</accession>
<keyword evidence="4 10" id="KW-0349">Heme</keyword>
<gene>
    <name evidence="11" type="ORF">P3X46_031215</name>
</gene>
<dbReference type="PANTHER" id="PTHR47943">
    <property type="entry name" value="CYTOCHROME P450 93A3-LIKE"/>
    <property type="match status" value="1"/>
</dbReference>
<evidence type="ECO:0000256" key="9">
    <source>
        <dbReference type="ARBA" id="ARBA00023136"/>
    </source>
</evidence>
<comment type="similarity">
    <text evidence="3 10">Belongs to the cytochrome P450 family.</text>
</comment>
<keyword evidence="8 10" id="KW-0503">Monooxygenase</keyword>
<evidence type="ECO:0000256" key="1">
    <source>
        <dbReference type="ARBA" id="ARBA00001971"/>
    </source>
</evidence>
<reference evidence="11" key="1">
    <citation type="journal article" date="2023" name="Plant Biotechnol. J.">
        <title>Chromosome-level wild Hevea brasiliensis genome provides new tools for genomic-assisted breeding and valuable loci to elevate rubber yield.</title>
        <authorList>
            <person name="Cheng H."/>
            <person name="Song X."/>
            <person name="Hu Y."/>
            <person name="Wu T."/>
            <person name="Yang Q."/>
            <person name="An Z."/>
            <person name="Feng S."/>
            <person name="Deng Z."/>
            <person name="Wu W."/>
            <person name="Zeng X."/>
            <person name="Tu M."/>
            <person name="Wang X."/>
            <person name="Huang H."/>
        </authorList>
    </citation>
    <scope>NUCLEOTIDE SEQUENCE</scope>
    <source>
        <strain evidence="11">MT/VB/25A 57/8</strain>
    </source>
</reference>
<dbReference type="InterPro" id="IPR036396">
    <property type="entry name" value="Cyt_P450_sf"/>
</dbReference>
<dbReference type="PROSITE" id="PS00086">
    <property type="entry name" value="CYTOCHROME_P450"/>
    <property type="match status" value="1"/>
</dbReference>
<dbReference type="EMBL" id="JARPOI010000017">
    <property type="protein sequence ID" value="KAJ9140583.1"/>
    <property type="molecule type" value="Genomic_DNA"/>
</dbReference>
<evidence type="ECO:0000313" key="12">
    <source>
        <dbReference type="Proteomes" id="UP001174677"/>
    </source>
</evidence>
<evidence type="ECO:0000256" key="8">
    <source>
        <dbReference type="ARBA" id="ARBA00023033"/>
    </source>
</evidence>
<name>A0ABQ9KKD1_HEVBR</name>
<evidence type="ECO:0000256" key="4">
    <source>
        <dbReference type="ARBA" id="ARBA00022617"/>
    </source>
</evidence>
<evidence type="ECO:0008006" key="13">
    <source>
        <dbReference type="Google" id="ProtNLM"/>
    </source>
</evidence>
<evidence type="ECO:0000256" key="3">
    <source>
        <dbReference type="ARBA" id="ARBA00010617"/>
    </source>
</evidence>
<evidence type="ECO:0000256" key="10">
    <source>
        <dbReference type="RuleBase" id="RU000461"/>
    </source>
</evidence>
<evidence type="ECO:0000256" key="2">
    <source>
        <dbReference type="ARBA" id="ARBA00004370"/>
    </source>
</evidence>
<comment type="cofactor">
    <cofactor evidence="1">
        <name>heme</name>
        <dbReference type="ChEBI" id="CHEBI:30413"/>
    </cofactor>
</comment>
<evidence type="ECO:0000256" key="5">
    <source>
        <dbReference type="ARBA" id="ARBA00022723"/>
    </source>
</evidence>
<evidence type="ECO:0000256" key="6">
    <source>
        <dbReference type="ARBA" id="ARBA00023002"/>
    </source>
</evidence>